<dbReference type="RefSeq" id="WP_140737246.1">
    <property type="nucleotide sequence ID" value="NZ_RCZM01000001.1"/>
</dbReference>
<comment type="caution">
    <text evidence="2">The sequence shown here is derived from an EMBL/GenBank/DDBJ whole genome shotgun (WGS) entry which is preliminary data.</text>
</comment>
<keyword evidence="1" id="KW-0812">Transmembrane</keyword>
<evidence type="ECO:0000313" key="2">
    <source>
        <dbReference type="EMBL" id="TPG19597.1"/>
    </source>
</evidence>
<dbReference type="InterPro" id="IPR046549">
    <property type="entry name" value="DUF6703"/>
</dbReference>
<evidence type="ECO:0000313" key="3">
    <source>
        <dbReference type="Proteomes" id="UP000317722"/>
    </source>
</evidence>
<sequence>MPSLRERVADASLPVINALNRMPRAIPFLLVLGLMIAGLFVPGWGWLFLVVVVAFLGWTLYLAWPALDQTARLGRLAVLLIAVAITVTQAIPRS</sequence>
<organism evidence="2 3">
    <name type="scientific">Pedococcus bigeumensis</name>
    <dbReference type="NCBI Taxonomy" id="433644"/>
    <lineage>
        <taxon>Bacteria</taxon>
        <taxon>Bacillati</taxon>
        <taxon>Actinomycetota</taxon>
        <taxon>Actinomycetes</taxon>
        <taxon>Micrococcales</taxon>
        <taxon>Intrasporangiaceae</taxon>
        <taxon>Pedococcus</taxon>
    </lineage>
</organism>
<name>A0A502D212_9MICO</name>
<accession>A0A502D212</accession>
<feature type="transmembrane region" description="Helical" evidence="1">
    <location>
        <begin position="76"/>
        <end position="92"/>
    </location>
</feature>
<dbReference type="Pfam" id="PF20444">
    <property type="entry name" value="DUF6703"/>
    <property type="match status" value="1"/>
</dbReference>
<dbReference type="EMBL" id="RCZM01000001">
    <property type="protein sequence ID" value="TPG19597.1"/>
    <property type="molecule type" value="Genomic_DNA"/>
</dbReference>
<reference evidence="2 3" key="1">
    <citation type="journal article" date="2019" name="Environ. Microbiol.">
        <title>Species interactions and distinct microbial communities in high Arctic permafrost affected cryosols are associated with the CH4 and CO2 gas fluxes.</title>
        <authorList>
            <person name="Altshuler I."/>
            <person name="Hamel J."/>
            <person name="Turney S."/>
            <person name="Magnuson E."/>
            <person name="Levesque R."/>
            <person name="Greer C."/>
            <person name="Whyte L.G."/>
        </authorList>
    </citation>
    <scope>NUCLEOTIDE SEQUENCE [LARGE SCALE GENOMIC DNA]</scope>
    <source>
        <strain evidence="2 3">S9.3A</strain>
    </source>
</reference>
<evidence type="ECO:0000256" key="1">
    <source>
        <dbReference type="SAM" id="Phobius"/>
    </source>
</evidence>
<dbReference type="AlphaFoldDB" id="A0A502D212"/>
<feature type="transmembrane region" description="Helical" evidence="1">
    <location>
        <begin position="46"/>
        <end position="64"/>
    </location>
</feature>
<keyword evidence="1" id="KW-1133">Transmembrane helix</keyword>
<keyword evidence="3" id="KW-1185">Reference proteome</keyword>
<gene>
    <name evidence="2" type="ORF">EAH86_03825</name>
</gene>
<dbReference type="OrthoDB" id="4872260at2"/>
<dbReference type="Proteomes" id="UP000317722">
    <property type="component" value="Unassembled WGS sequence"/>
</dbReference>
<keyword evidence="1" id="KW-0472">Membrane</keyword>
<feature type="transmembrane region" description="Helical" evidence="1">
    <location>
        <begin position="21"/>
        <end position="40"/>
    </location>
</feature>
<protein>
    <submittedName>
        <fullName evidence="2">Uncharacterized protein</fullName>
    </submittedName>
</protein>
<proteinExistence type="predicted"/>